<evidence type="ECO:0000256" key="5">
    <source>
        <dbReference type="ARBA" id="ARBA00023295"/>
    </source>
</evidence>
<dbReference type="Proteomes" id="UP000325081">
    <property type="component" value="Unassembled WGS sequence"/>
</dbReference>
<keyword evidence="3" id="KW-0378">Hydrolase</keyword>
<evidence type="ECO:0000256" key="4">
    <source>
        <dbReference type="ARBA" id="ARBA00023157"/>
    </source>
</evidence>
<dbReference type="Pfam" id="PF07983">
    <property type="entry name" value="X8"/>
    <property type="match status" value="1"/>
</dbReference>
<dbReference type="InterPro" id="IPR012946">
    <property type="entry name" value="X8"/>
</dbReference>
<evidence type="ECO:0000256" key="6">
    <source>
        <dbReference type="RuleBase" id="RU004335"/>
    </source>
</evidence>
<gene>
    <name evidence="9" type="ORF">STAS_24663</name>
</gene>
<keyword evidence="10" id="KW-1185">Reference proteome</keyword>
<dbReference type="SMART" id="SM00768">
    <property type="entry name" value="X8"/>
    <property type="match status" value="1"/>
</dbReference>
<dbReference type="SUPFAM" id="SSF51445">
    <property type="entry name" value="(Trans)glycosidases"/>
    <property type="match status" value="1"/>
</dbReference>
<evidence type="ECO:0000256" key="7">
    <source>
        <dbReference type="SAM" id="SignalP"/>
    </source>
</evidence>
<evidence type="ECO:0000256" key="1">
    <source>
        <dbReference type="ARBA" id="ARBA00008773"/>
    </source>
</evidence>
<dbReference type="GO" id="GO:0004553">
    <property type="term" value="F:hydrolase activity, hydrolyzing O-glycosyl compounds"/>
    <property type="evidence" value="ECO:0007669"/>
    <property type="project" value="InterPro"/>
</dbReference>
<dbReference type="InterPro" id="IPR044965">
    <property type="entry name" value="Glyco_hydro_17_plant"/>
</dbReference>
<dbReference type="Pfam" id="PF00332">
    <property type="entry name" value="Glyco_hydro_17"/>
    <property type="match status" value="1"/>
</dbReference>
<feature type="chain" id="PRO_5022917939" evidence="7">
    <location>
        <begin position="27"/>
        <end position="489"/>
    </location>
</feature>
<dbReference type="InterPro" id="IPR017853">
    <property type="entry name" value="GH"/>
</dbReference>
<dbReference type="AlphaFoldDB" id="A0A5A7QRM7"/>
<evidence type="ECO:0000256" key="2">
    <source>
        <dbReference type="ARBA" id="ARBA00022729"/>
    </source>
</evidence>
<dbReference type="OrthoDB" id="888856at2759"/>
<dbReference type="Gene3D" id="3.20.20.80">
    <property type="entry name" value="Glycosidases"/>
    <property type="match status" value="1"/>
</dbReference>
<accession>A0A5A7QRM7</accession>
<sequence>MILFMVPTLIITTLISGCWLFTPAEGVIGINWGRQTTHRLIPSMVADLLLQNDIRHLKLFSNSNNVLKAFASTGIAITVTLPNEAITNIKYPLMASYYLQEGVLRYRNQNVDIRCIHVGSEPFSTYALKKTYDTAPIALRLIQDAIVANGYNNLTATMSHFTDVLTPNISKPSEADFRPDLKDKMVEIVRLLNTSNAPFVINMFPIYSLMDLNINNTEFAFIDNNSNFTIEDNGLIYRNVFEFVYDSALHALAKAGSPDGYPSANVMNAERFHRAFLPYIKSNKGTPLRPGISIDVYIHTLVDENKNRVNLAAFQRHWGIYWTNGQPKYKIDFRGKGRDIFPTTAKGLIRMPQRWCIYNGDKSNLTKVKFELDQACENADCTTLSPGGSCSHLDFNKNVSYAFNMAFQASAQADDIKGVTCDFDGLGVLVPNDPSNGTCKFPVEILAAEKADRDGLSSNHGEITKKLSLSEITAWLVLSMLFNFLLGID</sequence>
<name>A0A5A7QRM7_STRAF</name>
<organism evidence="9 10">
    <name type="scientific">Striga asiatica</name>
    <name type="common">Asiatic witchweed</name>
    <name type="synonym">Buchnera asiatica</name>
    <dbReference type="NCBI Taxonomy" id="4170"/>
    <lineage>
        <taxon>Eukaryota</taxon>
        <taxon>Viridiplantae</taxon>
        <taxon>Streptophyta</taxon>
        <taxon>Embryophyta</taxon>
        <taxon>Tracheophyta</taxon>
        <taxon>Spermatophyta</taxon>
        <taxon>Magnoliopsida</taxon>
        <taxon>eudicotyledons</taxon>
        <taxon>Gunneridae</taxon>
        <taxon>Pentapetalae</taxon>
        <taxon>asterids</taxon>
        <taxon>lamiids</taxon>
        <taxon>Lamiales</taxon>
        <taxon>Orobanchaceae</taxon>
        <taxon>Buchnereae</taxon>
        <taxon>Striga</taxon>
    </lineage>
</organism>
<evidence type="ECO:0000313" key="9">
    <source>
        <dbReference type="EMBL" id="GER47562.1"/>
    </source>
</evidence>
<evidence type="ECO:0000256" key="3">
    <source>
        <dbReference type="ARBA" id="ARBA00022801"/>
    </source>
</evidence>
<dbReference type="PANTHER" id="PTHR32227">
    <property type="entry name" value="GLUCAN ENDO-1,3-BETA-GLUCOSIDASE BG1-RELATED-RELATED"/>
    <property type="match status" value="1"/>
</dbReference>
<reference evidence="10" key="1">
    <citation type="journal article" date="2019" name="Curr. Biol.">
        <title>Genome Sequence of Striga asiatica Provides Insight into the Evolution of Plant Parasitism.</title>
        <authorList>
            <person name="Yoshida S."/>
            <person name="Kim S."/>
            <person name="Wafula E.K."/>
            <person name="Tanskanen J."/>
            <person name="Kim Y.M."/>
            <person name="Honaas L."/>
            <person name="Yang Z."/>
            <person name="Spallek T."/>
            <person name="Conn C.E."/>
            <person name="Ichihashi Y."/>
            <person name="Cheong K."/>
            <person name="Cui S."/>
            <person name="Der J.P."/>
            <person name="Gundlach H."/>
            <person name="Jiao Y."/>
            <person name="Hori C."/>
            <person name="Ishida J.K."/>
            <person name="Kasahara H."/>
            <person name="Kiba T."/>
            <person name="Kim M.S."/>
            <person name="Koo N."/>
            <person name="Laohavisit A."/>
            <person name="Lee Y.H."/>
            <person name="Lumba S."/>
            <person name="McCourt P."/>
            <person name="Mortimer J.C."/>
            <person name="Mutuku J.M."/>
            <person name="Nomura T."/>
            <person name="Sasaki-Sekimoto Y."/>
            <person name="Seto Y."/>
            <person name="Wang Y."/>
            <person name="Wakatake T."/>
            <person name="Sakakibara H."/>
            <person name="Demura T."/>
            <person name="Yamaguchi S."/>
            <person name="Yoneyama K."/>
            <person name="Manabe R.I."/>
            <person name="Nelson D.C."/>
            <person name="Schulman A.H."/>
            <person name="Timko M.P."/>
            <person name="dePamphilis C.W."/>
            <person name="Choi D."/>
            <person name="Shirasu K."/>
        </authorList>
    </citation>
    <scope>NUCLEOTIDE SEQUENCE [LARGE SCALE GENOMIC DNA]</scope>
    <source>
        <strain evidence="10">cv. UVA1</strain>
    </source>
</reference>
<evidence type="ECO:0000259" key="8">
    <source>
        <dbReference type="SMART" id="SM00768"/>
    </source>
</evidence>
<keyword evidence="5" id="KW-0326">Glycosidase</keyword>
<dbReference type="EMBL" id="BKCP01007959">
    <property type="protein sequence ID" value="GER47562.1"/>
    <property type="molecule type" value="Genomic_DNA"/>
</dbReference>
<dbReference type="InterPro" id="IPR000490">
    <property type="entry name" value="Glyco_hydro_17"/>
</dbReference>
<comment type="caution">
    <text evidence="9">The sequence shown here is derived from an EMBL/GenBank/DDBJ whole genome shotgun (WGS) entry which is preliminary data.</text>
</comment>
<comment type="similarity">
    <text evidence="1 6">Belongs to the glycosyl hydrolase 17 family.</text>
</comment>
<feature type="signal peptide" evidence="7">
    <location>
        <begin position="1"/>
        <end position="26"/>
    </location>
</feature>
<protein>
    <submittedName>
        <fullName evidence="9">Glucan endo-1 3-beta-glucosidas</fullName>
    </submittedName>
</protein>
<dbReference type="GO" id="GO:0005975">
    <property type="term" value="P:carbohydrate metabolic process"/>
    <property type="evidence" value="ECO:0007669"/>
    <property type="project" value="InterPro"/>
</dbReference>
<feature type="domain" description="X8" evidence="8">
    <location>
        <begin position="354"/>
        <end position="441"/>
    </location>
</feature>
<keyword evidence="4" id="KW-1015">Disulfide bond</keyword>
<evidence type="ECO:0000313" key="10">
    <source>
        <dbReference type="Proteomes" id="UP000325081"/>
    </source>
</evidence>
<keyword evidence="2 7" id="KW-0732">Signal</keyword>
<proteinExistence type="inferred from homology"/>